<evidence type="ECO:0000256" key="3">
    <source>
        <dbReference type="ARBA" id="ARBA00022598"/>
    </source>
</evidence>
<evidence type="ECO:0000256" key="9">
    <source>
        <dbReference type="ARBA" id="ARBA00023211"/>
    </source>
</evidence>
<protein>
    <recommendedName>
        <fullName evidence="14">Formate--phosphoribosylaminoimidazolecarboxamide ligase family protein</fullName>
    </recommendedName>
</protein>
<keyword evidence="9" id="KW-0464">Manganese</keyword>
<evidence type="ECO:0000256" key="1">
    <source>
        <dbReference type="ARBA" id="ARBA00001936"/>
    </source>
</evidence>
<dbReference type="KEGG" id="mtp:Mthe_1099"/>
<evidence type="ECO:0000313" key="12">
    <source>
        <dbReference type="EMBL" id="ABK14882.1"/>
    </source>
</evidence>
<dbReference type="GO" id="GO:0000287">
    <property type="term" value="F:magnesium ion binding"/>
    <property type="evidence" value="ECO:0007669"/>
    <property type="project" value="InterPro"/>
</dbReference>
<organism evidence="12 13">
    <name type="scientific">Methanothrix thermoacetophila (strain DSM 6194 / JCM 14653 / NBRC 101360 / PT)</name>
    <name type="common">Methanosaeta thermophila</name>
    <dbReference type="NCBI Taxonomy" id="349307"/>
    <lineage>
        <taxon>Archaea</taxon>
        <taxon>Methanobacteriati</taxon>
        <taxon>Methanobacteriota</taxon>
        <taxon>Stenosarchaea group</taxon>
        <taxon>Methanomicrobia</taxon>
        <taxon>Methanotrichales</taxon>
        <taxon>Methanotrichaceae</taxon>
        <taxon>Methanothrix</taxon>
    </lineage>
</organism>
<comment type="cofactor">
    <cofactor evidence="1">
        <name>Mn(2+)</name>
        <dbReference type="ChEBI" id="CHEBI:29035"/>
    </cofactor>
</comment>
<accession>A0B858</accession>
<dbReference type="PANTHER" id="PTHR38147">
    <property type="entry name" value="5-FORMAMINOIMIDAZOLE-4-CARBOXAMIDE-1-(BETA)-D-RIBOFURANOSYL 5'-MONOPHOSPHATE SYNTHETASE-RELATED"/>
    <property type="match status" value="1"/>
</dbReference>
<evidence type="ECO:0000256" key="7">
    <source>
        <dbReference type="ARBA" id="ARBA00022840"/>
    </source>
</evidence>
<reference evidence="12 13" key="1">
    <citation type="submission" date="2006-10" db="EMBL/GenBank/DDBJ databases">
        <title>Complete sequence of Methanosaeta thermophila PT.</title>
        <authorList>
            <consortium name="US DOE Joint Genome Institute"/>
            <person name="Copeland A."/>
            <person name="Lucas S."/>
            <person name="Lapidus A."/>
            <person name="Barry K."/>
            <person name="Detter J.C."/>
            <person name="Glavina del Rio T."/>
            <person name="Hammon N."/>
            <person name="Israni S."/>
            <person name="Pitluck S."/>
            <person name="Chain P."/>
            <person name="Malfatti S."/>
            <person name="Shin M."/>
            <person name="Vergez L."/>
            <person name="Schmutz J."/>
            <person name="Larimer F."/>
            <person name="Land M."/>
            <person name="Hauser L."/>
            <person name="Kyrpides N."/>
            <person name="Kim E."/>
            <person name="Smith K.S."/>
            <person name="Ingram-Smith C."/>
            <person name="Richardson P."/>
        </authorList>
    </citation>
    <scope>NUCLEOTIDE SEQUENCE [LARGE SCALE GENOMIC DNA]</scope>
    <source>
        <strain evidence="13">DSM 6194 / JCM 14653 / NBRC 101360 / PT</strain>
    </source>
</reference>
<keyword evidence="7" id="KW-0067">ATP-binding</keyword>
<evidence type="ECO:0008006" key="14">
    <source>
        <dbReference type="Google" id="ProtNLM"/>
    </source>
</evidence>
<dbReference type="OrthoDB" id="84677at2157"/>
<evidence type="ECO:0000256" key="6">
    <source>
        <dbReference type="ARBA" id="ARBA00022755"/>
    </source>
</evidence>
<name>A0B858_METTP</name>
<evidence type="ECO:0000259" key="10">
    <source>
        <dbReference type="Pfam" id="PF06849"/>
    </source>
</evidence>
<dbReference type="GO" id="GO:0016879">
    <property type="term" value="F:ligase activity, forming carbon-nitrogen bonds"/>
    <property type="evidence" value="ECO:0007669"/>
    <property type="project" value="InterPro"/>
</dbReference>
<feature type="domain" description="IMP biosynthesis enzyme PurP N-terminal" evidence="10">
    <location>
        <begin position="21"/>
        <end position="156"/>
    </location>
</feature>
<keyword evidence="4" id="KW-0479">Metal-binding</keyword>
<keyword evidence="8" id="KW-0460">Magnesium</keyword>
<keyword evidence="13" id="KW-1185">Reference proteome</keyword>
<dbReference type="SUPFAM" id="SSF52440">
    <property type="entry name" value="PreATP-grasp domain"/>
    <property type="match status" value="1"/>
</dbReference>
<evidence type="ECO:0000256" key="2">
    <source>
        <dbReference type="ARBA" id="ARBA00001946"/>
    </source>
</evidence>
<dbReference type="Gene3D" id="3.30.470.20">
    <property type="entry name" value="ATP-grasp fold, B domain"/>
    <property type="match status" value="1"/>
</dbReference>
<evidence type="ECO:0000313" key="13">
    <source>
        <dbReference type="Proteomes" id="UP000000674"/>
    </source>
</evidence>
<feature type="domain" description="IMP biosynthesis enzyme PurP C-terminal" evidence="11">
    <location>
        <begin position="188"/>
        <end position="379"/>
    </location>
</feature>
<evidence type="ECO:0000256" key="5">
    <source>
        <dbReference type="ARBA" id="ARBA00022741"/>
    </source>
</evidence>
<evidence type="ECO:0000256" key="8">
    <source>
        <dbReference type="ARBA" id="ARBA00022842"/>
    </source>
</evidence>
<dbReference type="Gene3D" id="3.30.1490.20">
    <property type="entry name" value="ATP-grasp fold, A domain"/>
    <property type="match status" value="1"/>
</dbReference>
<keyword evidence="6" id="KW-0658">Purine biosynthesis</keyword>
<comment type="cofactor">
    <cofactor evidence="2">
        <name>Mg(2+)</name>
        <dbReference type="ChEBI" id="CHEBI:18420"/>
    </cofactor>
</comment>
<dbReference type="GO" id="GO:0005524">
    <property type="term" value="F:ATP binding"/>
    <property type="evidence" value="ECO:0007669"/>
    <property type="project" value="UniProtKB-KW"/>
</dbReference>
<proteinExistence type="predicted"/>
<dbReference type="InterPro" id="IPR010672">
    <property type="entry name" value="IMP_biosynth_PurP_N"/>
</dbReference>
<sequence length="379" mass="43373">MIDRSRIYEILDGYEMDDVRIGMIASHSALDVADGAVEEGFRTLAVCQEGRERTYVKYFRAERAPDGRIITGMIDEVVVLKRFKDILDQQDMLLRKNVLFVPNRSFTSYCGIDSVEDEFEVPLVGSRNLLRSEERGDKMDYYWLLEKAGLPYPEQIEPDEIDCLVIVKLPHAVKTLERGFFTAASAEEYYEKSELLLRQGVIDSDGLELARIERYIIGPVFNLDFFYSPLRDRIELLGIDWRFETSLDGHVRLPAPQQLRLNEKQINPEYTVCGHNSATLRESLLEKAFDLAEKYVAATKEYYPPGIIGPFCLQTCVDKDLNFYIYDVAPRIGGGTNIHMAVGHPYGNALWRTNMSTGRRLAKEVRLAIESDSLRKIVT</sequence>
<dbReference type="PANTHER" id="PTHR38147:SF1">
    <property type="entry name" value="5-FORMAMINOIMIDAZOLE-4-CARBOXAMIDE-1-(BETA)-D-RIBOFURANOSYL 5'-MONOPHOSPHATE SYNTHETASE"/>
    <property type="match status" value="1"/>
</dbReference>
<evidence type="ECO:0000259" key="11">
    <source>
        <dbReference type="Pfam" id="PF06973"/>
    </source>
</evidence>
<dbReference type="GO" id="GO:0006188">
    <property type="term" value="P:IMP biosynthetic process"/>
    <property type="evidence" value="ECO:0007669"/>
    <property type="project" value="InterPro"/>
</dbReference>
<dbReference type="InterPro" id="IPR016185">
    <property type="entry name" value="PreATP-grasp_dom_sf"/>
</dbReference>
<dbReference type="PIRSF" id="PIRSF004602">
    <property type="entry name" value="ATPgrasp_PurP"/>
    <property type="match status" value="1"/>
</dbReference>
<keyword evidence="5" id="KW-0547">Nucleotide-binding</keyword>
<dbReference type="RefSeq" id="WP_011696275.1">
    <property type="nucleotide sequence ID" value="NC_008553.1"/>
</dbReference>
<dbReference type="EMBL" id="CP000477">
    <property type="protein sequence ID" value="ABK14882.1"/>
    <property type="molecule type" value="Genomic_DNA"/>
</dbReference>
<dbReference type="Gene3D" id="3.40.50.20">
    <property type="match status" value="1"/>
</dbReference>
<dbReference type="Pfam" id="PF06849">
    <property type="entry name" value="DUF1246"/>
    <property type="match status" value="1"/>
</dbReference>
<keyword evidence="3" id="KW-0436">Ligase</keyword>
<dbReference type="STRING" id="349307.Mthe_1099"/>
<dbReference type="InterPro" id="IPR013815">
    <property type="entry name" value="ATP_grasp_subdomain_1"/>
</dbReference>
<dbReference type="InterPro" id="IPR009720">
    <property type="entry name" value="IMP_biosynth_PurP_C"/>
</dbReference>
<evidence type="ECO:0000256" key="4">
    <source>
        <dbReference type="ARBA" id="ARBA00022723"/>
    </source>
</evidence>
<gene>
    <name evidence="12" type="ordered locus">Mthe_1099</name>
</gene>
<dbReference type="SUPFAM" id="SSF56059">
    <property type="entry name" value="Glutathione synthetase ATP-binding domain-like"/>
    <property type="match status" value="1"/>
</dbReference>
<dbReference type="Proteomes" id="UP000000674">
    <property type="component" value="Chromosome"/>
</dbReference>
<dbReference type="InterPro" id="IPR023656">
    <property type="entry name" value="IMP_biosynth_PurP"/>
</dbReference>
<dbReference type="Pfam" id="PF06973">
    <property type="entry name" value="DUF1297"/>
    <property type="match status" value="1"/>
</dbReference>
<dbReference type="GeneID" id="4463131"/>
<dbReference type="HOGENOM" id="CLU_065084_0_0_2"/>
<dbReference type="AlphaFoldDB" id="A0B858"/>